<dbReference type="PANTHER" id="PTHR42879:SF2">
    <property type="entry name" value="3-OXOACYL-[ACYL-CARRIER-PROTEIN] REDUCTASE FABG"/>
    <property type="match status" value="1"/>
</dbReference>
<comment type="caution">
    <text evidence="5">The sequence shown here is derived from an EMBL/GenBank/DDBJ whole genome shotgun (WGS) entry which is preliminary data.</text>
</comment>
<evidence type="ECO:0000313" key="5">
    <source>
        <dbReference type="EMBL" id="PZD82147.1"/>
    </source>
</evidence>
<organism evidence="5 6">
    <name type="scientific">Acidithiobacillus ferrooxidans</name>
    <name type="common">Thiobacillus ferrooxidans</name>
    <dbReference type="NCBI Taxonomy" id="920"/>
    <lineage>
        <taxon>Bacteria</taxon>
        <taxon>Pseudomonadati</taxon>
        <taxon>Pseudomonadota</taxon>
        <taxon>Acidithiobacillia</taxon>
        <taxon>Acidithiobacillales</taxon>
        <taxon>Acidithiobacillaceae</taxon>
        <taxon>Acidithiobacillus</taxon>
    </lineage>
</organism>
<dbReference type="FunFam" id="3.40.50.720:FF:000173">
    <property type="entry name" value="3-oxoacyl-[acyl-carrier protein] reductase"/>
    <property type="match status" value="1"/>
</dbReference>
<dbReference type="Proteomes" id="UP000248886">
    <property type="component" value="Unassembled WGS sequence"/>
</dbReference>
<comment type="similarity">
    <text evidence="1 3">Belongs to the short-chain dehydrogenases/reductases (SDR) family.</text>
</comment>
<evidence type="ECO:0000256" key="3">
    <source>
        <dbReference type="RuleBase" id="RU000363"/>
    </source>
</evidence>
<evidence type="ECO:0000256" key="1">
    <source>
        <dbReference type="ARBA" id="ARBA00006484"/>
    </source>
</evidence>
<dbReference type="PANTHER" id="PTHR42879">
    <property type="entry name" value="3-OXOACYL-(ACYL-CARRIER-PROTEIN) REDUCTASE"/>
    <property type="match status" value="1"/>
</dbReference>
<dbReference type="PRINTS" id="PR00080">
    <property type="entry name" value="SDRFAMILY"/>
</dbReference>
<name>A0A2W1KSG5_ACIFR</name>
<dbReference type="SMART" id="SM00822">
    <property type="entry name" value="PKS_KR"/>
    <property type="match status" value="1"/>
</dbReference>
<dbReference type="EMBL" id="QKQP01000001">
    <property type="protein sequence ID" value="PZD82147.1"/>
    <property type="molecule type" value="Genomic_DNA"/>
</dbReference>
<accession>A0A2W1KSG5</accession>
<dbReference type="InterPro" id="IPR057326">
    <property type="entry name" value="KR_dom"/>
</dbReference>
<protein>
    <submittedName>
        <fullName evidence="5">3-oxoacyl-ACP reductase FabG</fullName>
    </submittedName>
</protein>
<dbReference type="OrthoDB" id="9804774at2"/>
<proteinExistence type="inferred from homology"/>
<feature type="domain" description="Ketoreductase" evidence="4">
    <location>
        <begin position="3"/>
        <end position="187"/>
    </location>
</feature>
<keyword evidence="2" id="KW-0560">Oxidoreductase</keyword>
<dbReference type="InterPro" id="IPR036291">
    <property type="entry name" value="NAD(P)-bd_dom_sf"/>
</dbReference>
<evidence type="ECO:0000256" key="2">
    <source>
        <dbReference type="ARBA" id="ARBA00023002"/>
    </source>
</evidence>
<dbReference type="AlphaFoldDB" id="A0A2W1KSG5"/>
<gene>
    <name evidence="5" type="ORF">DN052_03700</name>
</gene>
<dbReference type="Gene3D" id="3.40.50.720">
    <property type="entry name" value="NAD(P)-binding Rossmann-like Domain"/>
    <property type="match status" value="1"/>
</dbReference>
<evidence type="ECO:0000259" key="4">
    <source>
        <dbReference type="SMART" id="SM00822"/>
    </source>
</evidence>
<dbReference type="GeneID" id="65280133"/>
<sequence length="240" mass="24784">MPKRALVTGGSGGIGAAICKKLAADGLQVIIHTHRNPEKAQALADSIVATGGDATLLAFDVTDAQATTAALQDELEAGPIQVLVNNAGIHDDAVFPALSARQWQGVIDVSLNGFFHVTQAVLMPMIRTRWGRIINITSVAALTGNRGQVNYSAAKGALHAATKSLALEVANRGITVNAVAPGIIATEMSANAFPIDAIAQMVPMKRAGRPEEVADLVGFLASEQAAYISGQIISINGAMA</sequence>
<dbReference type="OMA" id="DAVFPGM"/>
<dbReference type="RefSeq" id="WP_012536362.1">
    <property type="nucleotide sequence ID" value="NZ_AP025160.1"/>
</dbReference>
<dbReference type="GO" id="GO:0016491">
    <property type="term" value="F:oxidoreductase activity"/>
    <property type="evidence" value="ECO:0007669"/>
    <property type="project" value="UniProtKB-KW"/>
</dbReference>
<dbReference type="InterPro" id="IPR002347">
    <property type="entry name" value="SDR_fam"/>
</dbReference>
<dbReference type="PRINTS" id="PR00081">
    <property type="entry name" value="GDHRDH"/>
</dbReference>
<dbReference type="NCBIfam" id="NF004200">
    <property type="entry name" value="PRK05653.1-5"/>
    <property type="match status" value="1"/>
</dbReference>
<dbReference type="Pfam" id="PF00106">
    <property type="entry name" value="adh_short"/>
    <property type="match status" value="1"/>
</dbReference>
<dbReference type="SUPFAM" id="SSF51735">
    <property type="entry name" value="NAD(P)-binding Rossmann-fold domains"/>
    <property type="match status" value="1"/>
</dbReference>
<dbReference type="InterPro" id="IPR050259">
    <property type="entry name" value="SDR"/>
</dbReference>
<reference evidence="5 6" key="1">
    <citation type="submission" date="2018-06" db="EMBL/GenBank/DDBJ databases">
        <title>Draft sequence of Acidithiobacillus ferrooxidans CCM 4253.</title>
        <authorList>
            <person name="Moya-Beltran A."/>
            <person name="Castro M."/>
            <person name="Covarrubias P.C."/>
            <person name="Issotta F."/>
            <person name="Janiczek O."/>
            <person name="Mandl M."/>
            <person name="Kucera J."/>
            <person name="Quatrini R."/>
        </authorList>
    </citation>
    <scope>NUCLEOTIDE SEQUENCE [LARGE SCALE GENOMIC DNA]</scope>
    <source>
        <strain evidence="5 6">CCM 4253</strain>
    </source>
</reference>
<evidence type="ECO:0000313" key="6">
    <source>
        <dbReference type="Proteomes" id="UP000248886"/>
    </source>
</evidence>
<dbReference type="NCBIfam" id="NF009466">
    <property type="entry name" value="PRK12826.1-2"/>
    <property type="match status" value="1"/>
</dbReference>